<keyword evidence="9" id="KW-1185">Reference proteome</keyword>
<name>A0ABT8DH98_9FLAO</name>
<feature type="repeat" description="TPR" evidence="6">
    <location>
        <begin position="65"/>
        <end position="98"/>
    </location>
</feature>
<dbReference type="SMART" id="SM00028">
    <property type="entry name" value="TPR"/>
    <property type="match status" value="5"/>
</dbReference>
<reference evidence="8 9" key="1">
    <citation type="submission" date="2023-06" db="EMBL/GenBank/DDBJ databases">
        <authorList>
            <person name="Ye Y.-Q."/>
            <person name="Du Z.-J."/>
        </authorList>
    </citation>
    <scope>NUCLEOTIDE SEQUENCE [LARGE SCALE GENOMIC DNA]</scope>
    <source>
        <strain evidence="8 9">SDUM287046</strain>
    </source>
</reference>
<feature type="transmembrane region" description="Helical" evidence="7">
    <location>
        <begin position="338"/>
        <end position="359"/>
    </location>
</feature>
<evidence type="ECO:0000256" key="6">
    <source>
        <dbReference type="PROSITE-ProRule" id="PRU00339"/>
    </source>
</evidence>
<keyword evidence="7" id="KW-1133">Transmembrane helix</keyword>
<dbReference type="Gene3D" id="1.25.40.10">
    <property type="entry name" value="Tetratricopeptide repeat domain"/>
    <property type="match status" value="2"/>
</dbReference>
<gene>
    <name evidence="8" type="ORF">QRD02_09825</name>
</gene>
<dbReference type="RefSeq" id="WP_290254770.1">
    <property type="nucleotide sequence ID" value="NZ_JAUGQQ010000005.1"/>
</dbReference>
<dbReference type="PANTHER" id="PTHR46630">
    <property type="entry name" value="TETRATRICOPEPTIDE REPEAT PROTEIN 29"/>
    <property type="match status" value="1"/>
</dbReference>
<dbReference type="Pfam" id="PF13181">
    <property type="entry name" value="TPR_8"/>
    <property type="match status" value="1"/>
</dbReference>
<dbReference type="PANTHER" id="PTHR46630:SF1">
    <property type="entry name" value="TETRATRICOPEPTIDE REPEAT PROTEIN 29"/>
    <property type="match status" value="1"/>
</dbReference>
<dbReference type="EMBL" id="JAUGQQ010000005">
    <property type="protein sequence ID" value="MDN3724683.1"/>
    <property type="molecule type" value="Genomic_DNA"/>
</dbReference>
<keyword evidence="4 6" id="KW-0802">TPR repeat</keyword>
<dbReference type="Proteomes" id="UP001244787">
    <property type="component" value="Unassembled WGS sequence"/>
</dbReference>
<keyword evidence="2" id="KW-0963">Cytoplasm</keyword>
<sequence>MKNITTYALFFLMGSLMLFGPMLWAQQQTDSIIEFARRQIYENPNLAIETAENLLKESNSIDIKVRSLIIISTAYSSKREYEKSLEYSRKAMEMFPKITDVQLKINLLNRIGGQYQELNVYDRALTYLDDAYTLLGTLPESTEKSQSLGFNHLVRGFIYREQMSCEIALDYFNSAIAAYQKILIEVPVNSNLSIAFYNKGNCLLVIDKINEAEESFLQSITYAEKNNAKSLIAFAQKGLANVYTMEGQHTVAIQLLLNALENSEKVGDKILNRSIYTMLANNYLALGDIENYEVFENKSQTIHDEIIKTERRTIDKSIYNLMRVNSEKVENLNNTNNIYKIVLIVLMSAIILILARFIFSSEKTLKALRKELKF</sequence>
<organism evidence="8 9">
    <name type="scientific">Aequorivita aurantiaca</name>
    <dbReference type="NCBI Taxonomy" id="3053356"/>
    <lineage>
        <taxon>Bacteria</taxon>
        <taxon>Pseudomonadati</taxon>
        <taxon>Bacteroidota</taxon>
        <taxon>Flavobacteriia</taxon>
        <taxon>Flavobacteriales</taxon>
        <taxon>Flavobacteriaceae</taxon>
        <taxon>Aequorivita</taxon>
    </lineage>
</organism>
<evidence type="ECO:0000313" key="8">
    <source>
        <dbReference type="EMBL" id="MDN3724683.1"/>
    </source>
</evidence>
<comment type="caution">
    <text evidence="8">The sequence shown here is derived from an EMBL/GenBank/DDBJ whole genome shotgun (WGS) entry which is preliminary data.</text>
</comment>
<keyword evidence="7" id="KW-0472">Membrane</keyword>
<evidence type="ECO:0000256" key="1">
    <source>
        <dbReference type="ARBA" id="ARBA00004496"/>
    </source>
</evidence>
<dbReference type="InterPro" id="IPR011990">
    <property type="entry name" value="TPR-like_helical_dom_sf"/>
</dbReference>
<evidence type="ECO:0000256" key="4">
    <source>
        <dbReference type="ARBA" id="ARBA00022803"/>
    </source>
</evidence>
<keyword evidence="3" id="KW-0677">Repeat</keyword>
<protein>
    <recommendedName>
        <fullName evidence="10">Tetratricopeptide repeat protein</fullName>
    </recommendedName>
</protein>
<dbReference type="SUPFAM" id="SSF48452">
    <property type="entry name" value="TPR-like"/>
    <property type="match status" value="2"/>
</dbReference>
<evidence type="ECO:0000313" key="9">
    <source>
        <dbReference type="Proteomes" id="UP001244787"/>
    </source>
</evidence>
<evidence type="ECO:0000256" key="7">
    <source>
        <dbReference type="SAM" id="Phobius"/>
    </source>
</evidence>
<evidence type="ECO:0000256" key="3">
    <source>
        <dbReference type="ARBA" id="ARBA00022737"/>
    </source>
</evidence>
<evidence type="ECO:0008006" key="10">
    <source>
        <dbReference type="Google" id="ProtNLM"/>
    </source>
</evidence>
<dbReference type="PROSITE" id="PS50005">
    <property type="entry name" value="TPR"/>
    <property type="match status" value="1"/>
</dbReference>
<evidence type="ECO:0000256" key="5">
    <source>
        <dbReference type="ARBA" id="ARBA00038253"/>
    </source>
</evidence>
<evidence type="ECO:0000256" key="2">
    <source>
        <dbReference type="ARBA" id="ARBA00022490"/>
    </source>
</evidence>
<comment type="similarity">
    <text evidence="5">Belongs to the Rap family.</text>
</comment>
<dbReference type="InterPro" id="IPR051476">
    <property type="entry name" value="Bac_ResReg_Asp_Phosphatase"/>
</dbReference>
<comment type="subcellular location">
    <subcellularLocation>
        <location evidence="1">Cytoplasm</location>
    </subcellularLocation>
</comment>
<accession>A0ABT8DH98</accession>
<proteinExistence type="inferred from homology"/>
<dbReference type="InterPro" id="IPR019734">
    <property type="entry name" value="TPR_rpt"/>
</dbReference>
<keyword evidence="7" id="KW-0812">Transmembrane</keyword>